<evidence type="ECO:0000256" key="5">
    <source>
        <dbReference type="ARBA" id="ARBA00022741"/>
    </source>
</evidence>
<dbReference type="EMBL" id="JBGBPQ010000010">
    <property type="protein sequence ID" value="KAL1519207.1"/>
    <property type="molecule type" value="Genomic_DNA"/>
</dbReference>
<keyword evidence="5" id="KW-0547">Nucleotide-binding</keyword>
<evidence type="ECO:0000256" key="8">
    <source>
        <dbReference type="ARBA" id="ARBA00023136"/>
    </source>
</evidence>
<gene>
    <name evidence="14" type="ORF">AB1Y20_003467</name>
</gene>
<dbReference type="SUPFAM" id="SSF90123">
    <property type="entry name" value="ABC transporter transmembrane region"/>
    <property type="match status" value="1"/>
</dbReference>
<dbReference type="InterPro" id="IPR003439">
    <property type="entry name" value="ABC_transporter-like_ATP-bd"/>
</dbReference>
<dbReference type="SUPFAM" id="SSF52540">
    <property type="entry name" value="P-loop containing nucleoside triphosphate hydrolases"/>
    <property type="match status" value="1"/>
</dbReference>
<dbReference type="GO" id="GO:0016887">
    <property type="term" value="F:ATP hydrolysis activity"/>
    <property type="evidence" value="ECO:0007669"/>
    <property type="project" value="InterPro"/>
</dbReference>
<dbReference type="GO" id="GO:0140359">
    <property type="term" value="F:ABC-type transporter activity"/>
    <property type="evidence" value="ECO:0007669"/>
    <property type="project" value="InterPro"/>
</dbReference>
<keyword evidence="4 11" id="KW-0812">Transmembrane</keyword>
<feature type="domain" description="ABC transmembrane type-1" evidence="13">
    <location>
        <begin position="50"/>
        <end position="333"/>
    </location>
</feature>
<proteinExistence type="inferred from homology"/>
<feature type="transmembrane region" description="Helical" evidence="11">
    <location>
        <begin position="46"/>
        <end position="70"/>
    </location>
</feature>
<evidence type="ECO:0000259" key="12">
    <source>
        <dbReference type="PROSITE" id="PS50893"/>
    </source>
</evidence>
<dbReference type="Pfam" id="PF00005">
    <property type="entry name" value="ABC_tran"/>
    <property type="match status" value="1"/>
</dbReference>
<dbReference type="InterPro" id="IPR011527">
    <property type="entry name" value="ABC1_TM_dom"/>
</dbReference>
<keyword evidence="3" id="KW-1003">Cell membrane</keyword>
<evidence type="ECO:0000256" key="9">
    <source>
        <dbReference type="ARBA" id="ARBA00024363"/>
    </source>
</evidence>
<dbReference type="InterPro" id="IPR027417">
    <property type="entry name" value="P-loop_NTPase"/>
</dbReference>
<evidence type="ECO:0000256" key="10">
    <source>
        <dbReference type="SAM" id="MobiDB-lite"/>
    </source>
</evidence>
<evidence type="ECO:0000313" key="15">
    <source>
        <dbReference type="Proteomes" id="UP001515480"/>
    </source>
</evidence>
<comment type="caution">
    <text evidence="14">The sequence shown here is derived from an EMBL/GenBank/DDBJ whole genome shotgun (WGS) entry which is preliminary data.</text>
</comment>
<dbReference type="PANTHER" id="PTHR24221:SF654">
    <property type="entry name" value="ATP-BINDING CASSETTE SUB-FAMILY B MEMBER 6"/>
    <property type="match status" value="1"/>
</dbReference>
<dbReference type="InterPro" id="IPR036640">
    <property type="entry name" value="ABC1_TM_sf"/>
</dbReference>
<evidence type="ECO:0008006" key="16">
    <source>
        <dbReference type="Google" id="ProtNLM"/>
    </source>
</evidence>
<comment type="similarity">
    <text evidence="9">Belongs to the ABC transporter superfamily. ABCB family. Heavy Metal importer (TC 3.A.1.210) subfamily.</text>
</comment>
<dbReference type="PROSITE" id="PS50893">
    <property type="entry name" value="ABC_TRANSPORTER_2"/>
    <property type="match status" value="1"/>
</dbReference>
<dbReference type="AlphaFoldDB" id="A0AB34JDM5"/>
<organism evidence="14 15">
    <name type="scientific">Prymnesium parvum</name>
    <name type="common">Toxic golden alga</name>
    <dbReference type="NCBI Taxonomy" id="97485"/>
    <lineage>
        <taxon>Eukaryota</taxon>
        <taxon>Haptista</taxon>
        <taxon>Haptophyta</taxon>
        <taxon>Prymnesiophyceae</taxon>
        <taxon>Prymnesiales</taxon>
        <taxon>Prymnesiaceae</taxon>
        <taxon>Prymnesium</taxon>
    </lineage>
</organism>
<keyword evidence="15" id="KW-1185">Reference proteome</keyword>
<dbReference type="InterPro" id="IPR046824">
    <property type="entry name" value="Mss51-like_C"/>
</dbReference>
<dbReference type="SMART" id="SM00382">
    <property type="entry name" value="AAA"/>
    <property type="match status" value="1"/>
</dbReference>
<feature type="domain" description="ABC transporter" evidence="12">
    <location>
        <begin position="374"/>
        <end position="608"/>
    </location>
</feature>
<evidence type="ECO:0000313" key="14">
    <source>
        <dbReference type="EMBL" id="KAL1519207.1"/>
    </source>
</evidence>
<keyword evidence="7 11" id="KW-1133">Transmembrane helix</keyword>
<dbReference type="Pfam" id="PF00664">
    <property type="entry name" value="ABC_membrane"/>
    <property type="match status" value="1"/>
</dbReference>
<dbReference type="GO" id="GO:0005886">
    <property type="term" value="C:plasma membrane"/>
    <property type="evidence" value="ECO:0007669"/>
    <property type="project" value="UniProtKB-SubCell"/>
</dbReference>
<feature type="compositionally biased region" description="Pro residues" evidence="10">
    <location>
        <begin position="11"/>
        <end position="23"/>
    </location>
</feature>
<keyword evidence="2" id="KW-0813">Transport</keyword>
<evidence type="ECO:0000256" key="3">
    <source>
        <dbReference type="ARBA" id="ARBA00022475"/>
    </source>
</evidence>
<reference evidence="14 15" key="1">
    <citation type="journal article" date="2024" name="Science">
        <title>Giant polyketide synthase enzymes in the biosynthesis of giant marine polyether toxins.</title>
        <authorList>
            <person name="Fallon T.R."/>
            <person name="Shende V.V."/>
            <person name="Wierzbicki I.H."/>
            <person name="Pendleton A.L."/>
            <person name="Watervoot N.F."/>
            <person name="Auber R.P."/>
            <person name="Gonzalez D.J."/>
            <person name="Wisecaver J.H."/>
            <person name="Moore B.S."/>
        </authorList>
    </citation>
    <scope>NUCLEOTIDE SEQUENCE [LARGE SCALE GENOMIC DNA]</scope>
    <source>
        <strain evidence="14 15">12B1</strain>
    </source>
</reference>
<feature type="compositionally biased region" description="Low complexity" evidence="10">
    <location>
        <begin position="1"/>
        <end position="10"/>
    </location>
</feature>
<dbReference type="PROSITE" id="PS50929">
    <property type="entry name" value="ABC_TM1F"/>
    <property type="match status" value="1"/>
</dbReference>
<comment type="subcellular location">
    <subcellularLocation>
        <location evidence="1">Cell membrane</location>
        <topology evidence="1">Multi-pass membrane protein</topology>
    </subcellularLocation>
</comment>
<dbReference type="Gene3D" id="3.40.50.300">
    <property type="entry name" value="P-loop containing nucleotide triphosphate hydrolases"/>
    <property type="match status" value="1"/>
</dbReference>
<dbReference type="InterPro" id="IPR017871">
    <property type="entry name" value="ABC_transporter-like_CS"/>
</dbReference>
<dbReference type="InterPro" id="IPR039421">
    <property type="entry name" value="Type_1_exporter"/>
</dbReference>
<dbReference type="GO" id="GO:0005524">
    <property type="term" value="F:ATP binding"/>
    <property type="evidence" value="ECO:0007669"/>
    <property type="project" value="UniProtKB-KW"/>
</dbReference>
<protein>
    <recommendedName>
        <fullName evidence="16">ATP-dependent transporter ycf16</fullName>
    </recommendedName>
</protein>
<dbReference type="PROSITE" id="PS00211">
    <property type="entry name" value="ABC_TRANSPORTER_1"/>
    <property type="match status" value="1"/>
</dbReference>
<evidence type="ECO:0000256" key="4">
    <source>
        <dbReference type="ARBA" id="ARBA00022692"/>
    </source>
</evidence>
<dbReference type="FunFam" id="3.40.50.300:FF:000221">
    <property type="entry name" value="Multidrug ABC transporter ATP-binding protein"/>
    <property type="match status" value="1"/>
</dbReference>
<accession>A0AB34JDM5</accession>
<evidence type="ECO:0000256" key="7">
    <source>
        <dbReference type="ARBA" id="ARBA00022989"/>
    </source>
</evidence>
<dbReference type="Pfam" id="PF20179">
    <property type="entry name" value="MSS51_C"/>
    <property type="match status" value="1"/>
</dbReference>
<dbReference type="PANTHER" id="PTHR24221">
    <property type="entry name" value="ATP-BINDING CASSETTE SUB-FAMILY B"/>
    <property type="match status" value="1"/>
</dbReference>
<sequence length="880" mass="93296">MSLREALLPSARPPPPPAAAAVRPAPPLPTWRLLLRLSSPASPRECLFVLLSLSLLLGAKLLLLALPLLLRQAVDTLAAGGGFGEAAPFVLGYALLRLLADGCSQLQEAAWARFFYQISRRAALALLEHLHALSLEWHLARQTGELLGVVSQGVGAVGNLVQTAAFQIGAALLELALTAAVFSRVGVPAISLCVLAGAAAYSAYTVLLIQRRTPQRRACNAASHAAQQLLVESLLNFESVKLHTCEAAEAARFGGLARELVRLQLASQDSLSCLNWGQSAAVQLGMGAGLLVACARAASRLLSVGDFVMVQLYIAQLFVPLANLGSNYRMMVQSLTDVEKMAQLLRLPVQLADTPHAADLRQLVHATPHAARDVAFDDVSFRYASSAAGVRRLSFRIPPGGSVGLAGPSGGGKSTCTRLLCRLVDPHAGAVRVCGYDLRDVTQHSVRRVVACVAQETVLFDASVRFNLTYGAAAPTEEQIAAACAEARVDAFVGGLPHGYDTLVGERGLRLSGGEKQRLGLARALVRSPAVLVLDEATAALDADTERMVQRALDRAKRGRCTLSIAHRLSTIVKSDEILVLKAGEVVERGSHEELLQQPGGLYASMWAIQSEADRHTKPPPPPAPPLAPTYDPPSPPLARPTLFASHSWHSLALLCANLPAASRAYSRAYTLHAAMCRLGLLAPPAAASPPAAVPAVLRIHVLGADQREGSSFSETCRFFAPLCALLAGSHWKEVSLLLCGPNCVVPPAESQLVKESIPGGAAGLRLAYSTQMYHQLSENERGPAPHLAAAFQAGLWGYDSWAPTVALVRAVGCPLLVTSYNLPEAEDDEEALAAAGVESGWRWAPEANPWGSLEDERALRAQTGAGGEGLYENGVWQCV</sequence>
<evidence type="ECO:0000256" key="2">
    <source>
        <dbReference type="ARBA" id="ARBA00022448"/>
    </source>
</evidence>
<evidence type="ECO:0000256" key="6">
    <source>
        <dbReference type="ARBA" id="ARBA00022840"/>
    </source>
</evidence>
<evidence type="ECO:0000259" key="13">
    <source>
        <dbReference type="PROSITE" id="PS50929"/>
    </source>
</evidence>
<feature type="compositionally biased region" description="Pro residues" evidence="10">
    <location>
        <begin position="619"/>
        <end position="635"/>
    </location>
</feature>
<dbReference type="InterPro" id="IPR003593">
    <property type="entry name" value="AAA+_ATPase"/>
</dbReference>
<feature type="region of interest" description="Disordered" evidence="10">
    <location>
        <begin position="1"/>
        <end position="23"/>
    </location>
</feature>
<feature type="region of interest" description="Disordered" evidence="10">
    <location>
        <begin position="613"/>
        <end position="635"/>
    </location>
</feature>
<dbReference type="Proteomes" id="UP001515480">
    <property type="component" value="Unassembled WGS sequence"/>
</dbReference>
<keyword evidence="6" id="KW-0067">ATP-binding</keyword>
<evidence type="ECO:0000256" key="1">
    <source>
        <dbReference type="ARBA" id="ARBA00004651"/>
    </source>
</evidence>
<feature type="transmembrane region" description="Helical" evidence="11">
    <location>
        <begin position="76"/>
        <end position="100"/>
    </location>
</feature>
<evidence type="ECO:0000256" key="11">
    <source>
        <dbReference type="SAM" id="Phobius"/>
    </source>
</evidence>
<feature type="transmembrane region" description="Helical" evidence="11">
    <location>
        <begin position="189"/>
        <end position="209"/>
    </location>
</feature>
<keyword evidence="8 11" id="KW-0472">Membrane</keyword>
<dbReference type="Gene3D" id="1.20.1560.10">
    <property type="entry name" value="ABC transporter type 1, transmembrane domain"/>
    <property type="match status" value="1"/>
</dbReference>
<name>A0AB34JDM5_PRYPA</name>